<dbReference type="InterPro" id="IPR059070">
    <property type="entry name" value="TPR_VPS8_2"/>
</dbReference>
<dbReference type="PROSITE" id="PS50082">
    <property type="entry name" value="WD_REPEATS_2"/>
    <property type="match status" value="1"/>
</dbReference>
<dbReference type="PROSITE" id="PS50089">
    <property type="entry name" value="ZF_RING_2"/>
    <property type="match status" value="1"/>
</dbReference>
<feature type="repeat" description="WD" evidence="5">
    <location>
        <begin position="174"/>
        <end position="215"/>
    </location>
</feature>
<dbReference type="Pfam" id="PF23556">
    <property type="entry name" value="TPR_Vps41"/>
    <property type="match status" value="1"/>
</dbReference>
<keyword evidence="2 4" id="KW-0863">Zinc-finger</keyword>
<protein>
    <submittedName>
        <fullName evidence="7">Vacuolar protein sorting-associated protein 8 like protein</fullName>
    </submittedName>
</protein>
<evidence type="ECO:0000256" key="4">
    <source>
        <dbReference type="PROSITE-ProRule" id="PRU00175"/>
    </source>
</evidence>
<evidence type="ECO:0000313" key="8">
    <source>
        <dbReference type="Proteomes" id="UP000807504"/>
    </source>
</evidence>
<dbReference type="InterPro" id="IPR001841">
    <property type="entry name" value="Znf_RING"/>
</dbReference>
<dbReference type="InterPro" id="IPR056939">
    <property type="entry name" value="Znf_RING_Vps8"/>
</dbReference>
<sequence>MFPKHFVYIFMFHNVCNVNIAATLGGLNFDIEELDDKEFNLPVIDTPPTLESILNETDDVSLSDEELSSTLGYFQETCETTSIDSIESHTRRERKHSIQKEKKSPLFKKHGSILRHVTLRGVSAQLQSAAERVNAGKPTSMAVSSVIAVGTFHGIVLIFDPQQVLKWCLGTTEYGEKYGSVSALAFNTDCSRLLAGYSRGEITMWDLHKGKLIRVISDAHPMQNAVLHIKFSDDPTLALCSDSGGSVFELNFKRVMGTRTCETRCIFSGSRGEVCALEPLRMTPHFRSHPSQEVCLVALGTVTKVIAVTVRPSLRVWFTHALRADPDTLPVLSWQFVVIQVSSSTRIIDPVLAFGRQSTVYFFQVNFASAEKINFIPLQKIELQYVFQNFAWLNSRTLVTLDVLEHLHVIDVKSNEELEILDLADVQLVYGTTHFKGLATGGNVSKAMAAAGERACYYSMAAFGSQLLLLGTKSIHVMTMRTWNERIEFLIKQKMFPEALSLALSFYNENAKAVSGLIGKKSHRKDLVATKILDILSSYVDLIMTQLCPERGRIEQLIHHYQEKVPICVEYCVAVERKEFLFGKMYESFQSDPLALGVFLESLETYILDGRLKSMTPQIVKDFVNHYAEKNLFDALEACIVRLNIENLDIHQVMTLCWEHGLYDAIIYIYNHGMNDYVTPFEELMVNLQKAVSRGKQLTDDQIKLGNKLLVYISCCLAGRAYPWGDIPPDIVSDVKFKVFHCVTNLHGKNMEDSEIYPYLKTLLHFDTREFLNVLALAFEEPEFSTEMGLAQKQRVVDILLKIMVQSEGFLPTEIGALFTFLARQMAKQENSIMVNRLLFEQVLEHLTNPGDETRIEERQQALMELLQAGGLAQVNEERVLALAEKAKFYRVCEHLYEKHQQFDKILECYLHDPSRKLQVFYFIEKILNHPKRTNEEKDALEAKIISSIEQLVDIDNKRTSQILLEFFPNQILTVVKALNNMPEILYQFLQGLFSNKDLNSSGPGNKDVPMVDPIVVETYIDLMCQYDFNQVHNYLRRADGYRLEETLEICRKHNAMEATAFLLERAGDIYGAFKIMLEGLQTKVKEITEEILSSQDDLNLEYLASWNALQSRLLVIIQLCQRNSNKMDQEEREKIWFPLLEAMMAPQRQLRGRVNIKYVNEFKELTRHLLNNMMGYISLPAILQRVVQDPAYNTGKFGEIRELIMGMFETYNYERTLLSTTTKLLNDDLHHQLRNLCKTANHVYSSHDDTCSFCRNELDADEDGEIVVFRCGHVYHLSCLGGGRLTNEDDAISYSCIKCTRHQRYVPRVQHQRIVPSKQSTMPSFRTKSRSASFRESRLNTHQLQALEILRKCQKTPRLSFIDELAQNETRRMQGSPVKKKEVDDNLTLNLAPAGKENFVSEF</sequence>
<dbReference type="PANTHER" id="PTHR12616">
    <property type="entry name" value="VACUOLAR PROTEIN SORTING VPS41"/>
    <property type="match status" value="1"/>
</dbReference>
<name>A0A8T0FYE8_ARGBR</name>
<dbReference type="SUPFAM" id="SSF50978">
    <property type="entry name" value="WD40 repeat-like"/>
    <property type="match status" value="1"/>
</dbReference>
<dbReference type="InterPro" id="IPR001680">
    <property type="entry name" value="WD40_rpt"/>
</dbReference>
<dbReference type="Pfam" id="PF23410">
    <property type="entry name" value="Beta-prop_VPS8"/>
    <property type="match status" value="1"/>
</dbReference>
<reference evidence="7" key="1">
    <citation type="journal article" date="2020" name="bioRxiv">
        <title>Chromosome-level reference genome of the European wasp spider Argiope bruennichi: a resource for studies on range expansion and evolutionary adaptation.</title>
        <authorList>
            <person name="Sheffer M.M."/>
            <person name="Hoppe A."/>
            <person name="Krehenwinkel H."/>
            <person name="Uhl G."/>
            <person name="Kuss A.W."/>
            <person name="Jensen L."/>
            <person name="Jensen C."/>
            <person name="Gillespie R.G."/>
            <person name="Hoff K.J."/>
            <person name="Prost S."/>
        </authorList>
    </citation>
    <scope>NUCLEOTIDE SEQUENCE</scope>
</reference>
<proteinExistence type="inferred from homology"/>
<dbReference type="SUPFAM" id="SSF57850">
    <property type="entry name" value="RING/U-box"/>
    <property type="match status" value="1"/>
</dbReference>
<gene>
    <name evidence="7" type="ORF">HNY73_001906</name>
</gene>
<feature type="domain" description="RING-type" evidence="6">
    <location>
        <begin position="1252"/>
        <end position="1301"/>
    </location>
</feature>
<organism evidence="7 8">
    <name type="scientific">Argiope bruennichi</name>
    <name type="common">Wasp spider</name>
    <name type="synonym">Aranea bruennichi</name>
    <dbReference type="NCBI Taxonomy" id="94029"/>
    <lineage>
        <taxon>Eukaryota</taxon>
        <taxon>Metazoa</taxon>
        <taxon>Ecdysozoa</taxon>
        <taxon>Arthropoda</taxon>
        <taxon>Chelicerata</taxon>
        <taxon>Arachnida</taxon>
        <taxon>Araneae</taxon>
        <taxon>Araneomorphae</taxon>
        <taxon>Entelegynae</taxon>
        <taxon>Araneoidea</taxon>
        <taxon>Araneidae</taxon>
        <taxon>Argiope</taxon>
    </lineage>
</organism>
<dbReference type="Gene3D" id="2.130.10.10">
    <property type="entry name" value="YVTN repeat-like/Quinoprotein amine dehydrogenase"/>
    <property type="match status" value="1"/>
</dbReference>
<dbReference type="SMART" id="SM00184">
    <property type="entry name" value="RING"/>
    <property type="match status" value="1"/>
</dbReference>
<evidence type="ECO:0000256" key="3">
    <source>
        <dbReference type="ARBA" id="ARBA00022833"/>
    </source>
</evidence>
<dbReference type="PANTHER" id="PTHR12616:SF8">
    <property type="entry name" value="VACUOLAR PROTEIN SORTING-ASSOCIATED PROTEIN 8 HOMOLOG"/>
    <property type="match status" value="1"/>
</dbReference>
<dbReference type="InterPro" id="IPR025941">
    <property type="entry name" value="Vps8_central_dom"/>
</dbReference>
<dbReference type="Gene3D" id="3.30.40.10">
    <property type="entry name" value="Zinc/RING finger domain, C3HC4 (zinc finger)"/>
    <property type="match status" value="1"/>
</dbReference>
<dbReference type="InterPro" id="IPR045111">
    <property type="entry name" value="Vps41/Vps8"/>
</dbReference>
<keyword evidence="8" id="KW-1185">Reference proteome</keyword>
<dbReference type="Proteomes" id="UP000807504">
    <property type="component" value="Unassembled WGS sequence"/>
</dbReference>
<evidence type="ECO:0000256" key="1">
    <source>
        <dbReference type="ARBA" id="ARBA00009422"/>
    </source>
</evidence>
<keyword evidence="5" id="KW-0853">WD repeat</keyword>
<dbReference type="GO" id="GO:0008270">
    <property type="term" value="F:zinc ion binding"/>
    <property type="evidence" value="ECO:0007669"/>
    <property type="project" value="UniProtKB-KW"/>
</dbReference>
<dbReference type="InterPro" id="IPR013083">
    <property type="entry name" value="Znf_RING/FYVE/PHD"/>
</dbReference>
<dbReference type="InterPro" id="IPR036322">
    <property type="entry name" value="WD40_repeat_dom_sf"/>
</dbReference>
<dbReference type="GO" id="GO:0005770">
    <property type="term" value="C:late endosome"/>
    <property type="evidence" value="ECO:0007669"/>
    <property type="project" value="TreeGrafter"/>
</dbReference>
<evidence type="ECO:0000256" key="5">
    <source>
        <dbReference type="PROSITE-ProRule" id="PRU00221"/>
    </source>
</evidence>
<keyword evidence="2 4" id="KW-0479">Metal-binding</keyword>
<dbReference type="GO" id="GO:0030897">
    <property type="term" value="C:HOPS complex"/>
    <property type="evidence" value="ECO:0007669"/>
    <property type="project" value="TreeGrafter"/>
</dbReference>
<reference evidence="7" key="2">
    <citation type="submission" date="2020-06" db="EMBL/GenBank/DDBJ databases">
        <authorList>
            <person name="Sheffer M."/>
        </authorList>
    </citation>
    <scope>NUCLEOTIDE SEQUENCE</scope>
</reference>
<keyword evidence="3" id="KW-0862">Zinc</keyword>
<comment type="caution">
    <text evidence="7">The sequence shown here is derived from an EMBL/GenBank/DDBJ whole genome shotgun (WGS) entry which is preliminary data.</text>
</comment>
<evidence type="ECO:0000259" key="6">
    <source>
        <dbReference type="PROSITE" id="PS50089"/>
    </source>
</evidence>
<comment type="similarity">
    <text evidence="1">Belongs to the VPS8 family.</text>
</comment>
<accession>A0A8T0FYE8</accession>
<dbReference type="Pfam" id="PF23412">
    <property type="entry name" value="zf_RING_Vps8"/>
    <property type="match status" value="1"/>
</dbReference>
<dbReference type="GO" id="GO:0006623">
    <property type="term" value="P:protein targeting to vacuole"/>
    <property type="evidence" value="ECO:0007669"/>
    <property type="project" value="InterPro"/>
</dbReference>
<dbReference type="InterPro" id="IPR015943">
    <property type="entry name" value="WD40/YVTN_repeat-like_dom_sf"/>
</dbReference>
<dbReference type="GO" id="GO:0034058">
    <property type="term" value="P:endosomal vesicle fusion"/>
    <property type="evidence" value="ECO:0007669"/>
    <property type="project" value="TreeGrafter"/>
</dbReference>
<evidence type="ECO:0000313" key="7">
    <source>
        <dbReference type="EMBL" id="KAF8793873.1"/>
    </source>
</evidence>
<evidence type="ECO:0000256" key="2">
    <source>
        <dbReference type="ARBA" id="ARBA00022771"/>
    </source>
</evidence>
<dbReference type="EMBL" id="JABXBU010000002">
    <property type="protein sequence ID" value="KAF8793873.1"/>
    <property type="molecule type" value="Genomic_DNA"/>
</dbReference>
<dbReference type="Pfam" id="PF12816">
    <property type="entry name" value="TPR_Vps8"/>
    <property type="match status" value="1"/>
</dbReference>
<dbReference type="Pfam" id="PF25066">
    <property type="entry name" value="TPR_VPS8_2"/>
    <property type="match status" value="1"/>
</dbReference>